<dbReference type="OrthoDB" id="2154696at2"/>
<sequence length="293" mass="29479">MTPIEVQQASVLDVNAHPSLRWGAVIAGWMVASGIALVLYVAGLAFGFQMFDPNDAAATAKGIGIGTVIWVALTWIASLFLGGMFASWFDGRDDATVGCMHGVTVWGLAIVMSGLLLALGLSGAAAGGAMLGGAAAGIGTSGDHGRGDSQAMVASSDAMVRLHGQVAQRIINAGGAGAHAAADPAAVASISTALLANHPDTASAVLAGTTGMSPADAEQSVRSLSPQVDAAKAELKAAADKTAHYTAMAMWTAFISLLLGLLAAALGGWLGAGHVHRVYHLRRYPRSVATSGP</sequence>
<proteinExistence type="predicted"/>
<reference evidence="2 3" key="1">
    <citation type="submission" date="2016-10" db="EMBL/GenBank/DDBJ databases">
        <authorList>
            <person name="de Groot N.N."/>
        </authorList>
    </citation>
    <scope>NUCLEOTIDE SEQUENCE [LARGE SCALE GENOMIC DNA]</scope>
    <source>
        <strain evidence="2 3">DSM 26515</strain>
    </source>
</reference>
<protein>
    <recommendedName>
        <fullName evidence="4">PhnA-like protein</fullName>
    </recommendedName>
</protein>
<evidence type="ECO:0000313" key="3">
    <source>
        <dbReference type="Proteomes" id="UP000199420"/>
    </source>
</evidence>
<evidence type="ECO:0000313" key="2">
    <source>
        <dbReference type="EMBL" id="SEJ00373.1"/>
    </source>
</evidence>
<dbReference type="EMBL" id="FNYC01000004">
    <property type="protein sequence ID" value="SEJ00373.1"/>
    <property type="molecule type" value="Genomic_DNA"/>
</dbReference>
<name>A0A1H6V6Z6_9GAMM</name>
<dbReference type="RefSeq" id="WP_091338872.1">
    <property type="nucleotide sequence ID" value="NZ_FNYC01000004.1"/>
</dbReference>
<gene>
    <name evidence="2" type="ORF">SAMN04487997_2162</name>
</gene>
<keyword evidence="1" id="KW-1133">Transmembrane helix</keyword>
<evidence type="ECO:0000256" key="1">
    <source>
        <dbReference type="SAM" id="Phobius"/>
    </source>
</evidence>
<feature type="transmembrane region" description="Helical" evidence="1">
    <location>
        <begin position="251"/>
        <end position="272"/>
    </location>
</feature>
<feature type="transmembrane region" description="Helical" evidence="1">
    <location>
        <begin position="95"/>
        <end position="121"/>
    </location>
</feature>
<evidence type="ECO:0008006" key="4">
    <source>
        <dbReference type="Google" id="ProtNLM"/>
    </source>
</evidence>
<keyword evidence="1" id="KW-0812">Transmembrane</keyword>
<accession>A0A1H6V6Z6</accession>
<feature type="transmembrane region" description="Helical" evidence="1">
    <location>
        <begin position="63"/>
        <end position="89"/>
    </location>
</feature>
<feature type="transmembrane region" description="Helical" evidence="1">
    <location>
        <begin position="26"/>
        <end position="51"/>
    </location>
</feature>
<dbReference type="STRING" id="529704.SAMN02927913_3068"/>
<dbReference type="AlphaFoldDB" id="A0A1H6V6Z6"/>
<keyword evidence="1" id="KW-0472">Membrane</keyword>
<organism evidence="2 3">
    <name type="scientific">Frateuria terrea</name>
    <dbReference type="NCBI Taxonomy" id="529704"/>
    <lineage>
        <taxon>Bacteria</taxon>
        <taxon>Pseudomonadati</taxon>
        <taxon>Pseudomonadota</taxon>
        <taxon>Gammaproteobacteria</taxon>
        <taxon>Lysobacterales</taxon>
        <taxon>Rhodanobacteraceae</taxon>
        <taxon>Frateuria</taxon>
    </lineage>
</organism>
<keyword evidence="3" id="KW-1185">Reference proteome</keyword>
<dbReference type="Proteomes" id="UP000199420">
    <property type="component" value="Unassembled WGS sequence"/>
</dbReference>